<dbReference type="EMBL" id="FMBM01000002">
    <property type="protein sequence ID" value="SCC81991.1"/>
    <property type="molecule type" value="Genomic_DNA"/>
</dbReference>
<dbReference type="OrthoDB" id="9790577at2"/>
<feature type="transmembrane region" description="Helical" evidence="3">
    <location>
        <begin position="147"/>
        <end position="170"/>
    </location>
</feature>
<dbReference type="Proteomes" id="UP000050497">
    <property type="component" value="Unassembled WGS sequence"/>
</dbReference>
<evidence type="ECO:0000256" key="3">
    <source>
        <dbReference type="SAM" id="Phobius"/>
    </source>
</evidence>
<evidence type="ECO:0000313" key="6">
    <source>
        <dbReference type="Proteomes" id="UP000050497"/>
    </source>
</evidence>
<evidence type="ECO:0000256" key="2">
    <source>
        <dbReference type="RuleBase" id="RU003750"/>
    </source>
</evidence>
<feature type="transmembrane region" description="Helical" evidence="3">
    <location>
        <begin position="114"/>
        <end position="135"/>
    </location>
</feature>
<feature type="transmembrane region" description="Helical" evidence="3">
    <location>
        <begin position="83"/>
        <end position="102"/>
    </location>
</feature>
<gene>
    <name evidence="5" type="ORF">GA0071312_2965</name>
    <name evidence="4" type="ORF">HLUCCO17_06900</name>
</gene>
<dbReference type="STRING" id="1653334.GA0071312_2965"/>
<reference evidence="4 6" key="1">
    <citation type="submission" date="2015-09" db="EMBL/GenBank/DDBJ databases">
        <title>Identification and resolution of microdiversity through metagenomic sequencing of parallel consortia.</title>
        <authorList>
            <person name="Nelson W.C."/>
            <person name="Romine M.F."/>
            <person name="Lindemann S.R."/>
        </authorList>
    </citation>
    <scope>NUCLEOTIDE SEQUENCE [LARGE SCALE GENOMIC DNA]</scope>
    <source>
        <strain evidence="4">HL-109</strain>
    </source>
</reference>
<dbReference type="GO" id="GO:0016780">
    <property type="term" value="F:phosphotransferase activity, for other substituted phosphate groups"/>
    <property type="evidence" value="ECO:0007669"/>
    <property type="project" value="InterPro"/>
</dbReference>
<keyword evidence="3" id="KW-0472">Membrane</keyword>
<dbReference type="InterPro" id="IPR000462">
    <property type="entry name" value="CDP-OH_P_trans"/>
</dbReference>
<dbReference type="InterPro" id="IPR048254">
    <property type="entry name" value="CDP_ALCOHOL_P_TRANSF_CS"/>
</dbReference>
<protein>
    <submittedName>
        <fullName evidence="4">Phosphatidylglycerophosphate synthase</fullName>
    </submittedName>
</protein>
<organism evidence="4 6">
    <name type="scientific">Saliniramus fredricksonii</name>
    <dbReference type="NCBI Taxonomy" id="1653334"/>
    <lineage>
        <taxon>Bacteria</taxon>
        <taxon>Pseudomonadati</taxon>
        <taxon>Pseudomonadota</taxon>
        <taxon>Alphaproteobacteria</taxon>
        <taxon>Hyphomicrobiales</taxon>
        <taxon>Salinarimonadaceae</taxon>
        <taxon>Saliniramus</taxon>
    </lineage>
</organism>
<reference evidence="5 7" key="2">
    <citation type="submission" date="2016-08" db="EMBL/GenBank/DDBJ databases">
        <authorList>
            <person name="Varghese N."/>
            <person name="Submissions Spin"/>
        </authorList>
    </citation>
    <scope>NUCLEOTIDE SEQUENCE [LARGE SCALE GENOMIC DNA]</scope>
    <source>
        <strain evidence="5 7">HL-109</strain>
    </source>
</reference>
<evidence type="ECO:0000256" key="1">
    <source>
        <dbReference type="ARBA" id="ARBA00022679"/>
    </source>
</evidence>
<feature type="transmembrane region" description="Helical" evidence="3">
    <location>
        <begin position="176"/>
        <end position="195"/>
    </location>
</feature>
<comment type="similarity">
    <text evidence="2">Belongs to the CDP-alcohol phosphatidyltransferase class-I family.</text>
</comment>
<proteinExistence type="inferred from homology"/>
<name>A0A0P8A1P8_9HYPH</name>
<dbReference type="Proteomes" id="UP000182800">
    <property type="component" value="Unassembled WGS sequence"/>
</dbReference>
<comment type="caution">
    <text evidence="4">The sequence shown here is derived from an EMBL/GenBank/DDBJ whole genome shotgun (WGS) entry which is preliminary data.</text>
</comment>
<keyword evidence="3" id="KW-1133">Transmembrane helix</keyword>
<evidence type="ECO:0000313" key="4">
    <source>
        <dbReference type="EMBL" id="KPQ11359.1"/>
    </source>
</evidence>
<dbReference type="PATRIC" id="fig|1653334.4.peg.2455"/>
<dbReference type="Pfam" id="PF01066">
    <property type="entry name" value="CDP-OH_P_transf"/>
    <property type="match status" value="1"/>
</dbReference>
<sequence length="223" mass="23839">MLDGMMRRLIDPVLDRIAGRLVLRGIGADTVTFTGFALGLVSALGVAIEADAAALLALALSRLCDGLDGAVARRTTPTDRGGYMDIVLDFAFYGAIPLAFALRDPQANAMPAVILLFTFYVNGASFLAFSAVAAKRQMDSKVRGLKSIYFTIGLAEGTETIIAFVAMMLFPAHFALIAYFFAGLVAMTALSRLTLAWTVFRDEPEDEATPADESLDRDGGSRP</sequence>
<dbReference type="Gene3D" id="1.20.120.1760">
    <property type="match status" value="1"/>
</dbReference>
<dbReference type="GO" id="GO:0016020">
    <property type="term" value="C:membrane"/>
    <property type="evidence" value="ECO:0007669"/>
    <property type="project" value="InterPro"/>
</dbReference>
<dbReference type="GO" id="GO:0008654">
    <property type="term" value="P:phospholipid biosynthetic process"/>
    <property type="evidence" value="ECO:0007669"/>
    <property type="project" value="InterPro"/>
</dbReference>
<dbReference type="RefSeq" id="WP_074445569.1">
    <property type="nucleotide sequence ID" value="NZ_FMBM01000002.1"/>
</dbReference>
<dbReference type="PROSITE" id="PS00379">
    <property type="entry name" value="CDP_ALCOHOL_P_TRANSF"/>
    <property type="match status" value="1"/>
</dbReference>
<keyword evidence="3" id="KW-0812">Transmembrane</keyword>
<evidence type="ECO:0000313" key="5">
    <source>
        <dbReference type="EMBL" id="SCC81991.1"/>
    </source>
</evidence>
<accession>A0A0P8A1P8</accession>
<evidence type="ECO:0000313" key="7">
    <source>
        <dbReference type="Proteomes" id="UP000182800"/>
    </source>
</evidence>
<dbReference type="InterPro" id="IPR043130">
    <property type="entry name" value="CDP-OH_PTrfase_TM_dom"/>
</dbReference>
<dbReference type="EMBL" id="LJSX01000008">
    <property type="protein sequence ID" value="KPQ11359.1"/>
    <property type="molecule type" value="Genomic_DNA"/>
</dbReference>
<keyword evidence="1 2" id="KW-0808">Transferase</keyword>
<keyword evidence="7" id="KW-1185">Reference proteome</keyword>
<dbReference type="AlphaFoldDB" id="A0A0P8A1P8"/>